<evidence type="ECO:0000313" key="2">
    <source>
        <dbReference type="Proteomes" id="UP000823775"/>
    </source>
</evidence>
<protein>
    <recommendedName>
        <fullName evidence="3">Ferrous iron transporter FeoA domain-containing protein</fullName>
    </recommendedName>
</protein>
<comment type="caution">
    <text evidence="1">The sequence shown here is derived from an EMBL/GenBank/DDBJ whole genome shotgun (WGS) entry which is preliminary data.</text>
</comment>
<name>A0ABS8VK72_DATST</name>
<accession>A0ABS8VK72</accession>
<feature type="non-terminal residue" evidence="1">
    <location>
        <position position="80"/>
    </location>
</feature>
<gene>
    <name evidence="1" type="ORF">HAX54_038772</name>
</gene>
<organism evidence="1 2">
    <name type="scientific">Datura stramonium</name>
    <name type="common">Jimsonweed</name>
    <name type="synonym">Common thornapple</name>
    <dbReference type="NCBI Taxonomy" id="4076"/>
    <lineage>
        <taxon>Eukaryota</taxon>
        <taxon>Viridiplantae</taxon>
        <taxon>Streptophyta</taxon>
        <taxon>Embryophyta</taxon>
        <taxon>Tracheophyta</taxon>
        <taxon>Spermatophyta</taxon>
        <taxon>Magnoliopsida</taxon>
        <taxon>eudicotyledons</taxon>
        <taxon>Gunneridae</taxon>
        <taxon>Pentapetalae</taxon>
        <taxon>asterids</taxon>
        <taxon>lamiids</taxon>
        <taxon>Solanales</taxon>
        <taxon>Solanaceae</taxon>
        <taxon>Solanoideae</taxon>
        <taxon>Datureae</taxon>
        <taxon>Datura</taxon>
    </lineage>
</organism>
<evidence type="ECO:0000313" key="1">
    <source>
        <dbReference type="EMBL" id="MCE0481211.1"/>
    </source>
</evidence>
<dbReference type="EMBL" id="JACEIK010005318">
    <property type="protein sequence ID" value="MCE0481211.1"/>
    <property type="molecule type" value="Genomic_DNA"/>
</dbReference>
<reference evidence="1 2" key="1">
    <citation type="journal article" date="2021" name="BMC Genomics">
        <title>Datura genome reveals duplications of psychoactive alkaloid biosynthetic genes and high mutation rate following tissue culture.</title>
        <authorList>
            <person name="Rajewski A."/>
            <person name="Carter-House D."/>
            <person name="Stajich J."/>
            <person name="Litt A."/>
        </authorList>
    </citation>
    <scope>NUCLEOTIDE SEQUENCE [LARGE SCALE GENOMIC DNA]</scope>
    <source>
        <strain evidence="1">AR-01</strain>
    </source>
</reference>
<evidence type="ECO:0008006" key="3">
    <source>
        <dbReference type="Google" id="ProtNLM"/>
    </source>
</evidence>
<proteinExistence type="predicted"/>
<keyword evidence="2" id="KW-1185">Reference proteome</keyword>
<sequence>MKCYQVCEEEANYVSNQAGGSGQTTKDSIKDLGIKVKGIKVETRTKITKVARIGEILIIMASGGETTIKLAQIQRIIIME</sequence>
<dbReference type="Proteomes" id="UP000823775">
    <property type="component" value="Unassembled WGS sequence"/>
</dbReference>